<dbReference type="InterPro" id="IPR005318">
    <property type="entry name" value="OM_porin_bac"/>
</dbReference>
<sequence>MKHVRPKALATAVALSLIAPMANQATAAGFVEDAKASLQLRNFYFNRDFRDPGAQSKAEEWAQGFIFRAQSGYTEGAVGFGLDAYAALGLKLDSADDRAGTGLLPNSFGNEGPGNYSHALLTGKAKVSKTELKVGGLYPQIPIAQASDIRLIPQMYTGANLSMGEIENLDVQAGQLRDVVFRASTNREDIRATVGGSSDRFNYLGGNYKFNQNSTTFGLWRGELKDVYGQTLVNLIHNMNAGDWKLGANLAYFDTRDIGSQPMDIDHKMKSLMLSAGLGHHTFRVGYQHSDGDTSFPYLAENNPYIANYVQILDFARADEKSWQARYDLDFAAVGLPGLRGFVRYIRGSNIDMGPAGRGKEWERDIDFTYTLQSGPLKNLAIQWRNAMVRSDVIRDMDENRLILSYTIPLL</sequence>
<feature type="chain" id="PRO_5017245052" evidence="4">
    <location>
        <begin position="28"/>
        <end position="411"/>
    </location>
</feature>
<dbReference type="OrthoDB" id="6759120at2"/>
<evidence type="ECO:0000256" key="2">
    <source>
        <dbReference type="ARBA" id="ARBA00022448"/>
    </source>
</evidence>
<organism evidence="5 6">
    <name type="scientific">Pseudomonas jilinensis</name>
    <dbReference type="NCBI Taxonomy" id="2078689"/>
    <lineage>
        <taxon>Bacteria</taxon>
        <taxon>Pseudomonadati</taxon>
        <taxon>Pseudomonadota</taxon>
        <taxon>Gammaproteobacteria</taxon>
        <taxon>Pseudomonadales</taxon>
        <taxon>Pseudomonadaceae</taxon>
        <taxon>Pseudomonas</taxon>
    </lineage>
</organism>
<comment type="caution">
    <text evidence="5">The sequence shown here is derived from an EMBL/GenBank/DDBJ whole genome shotgun (WGS) entry which is preliminary data.</text>
</comment>
<evidence type="ECO:0000256" key="1">
    <source>
        <dbReference type="ARBA" id="ARBA00009075"/>
    </source>
</evidence>
<dbReference type="AlphaFoldDB" id="A0A396RWC6"/>
<dbReference type="Pfam" id="PF03573">
    <property type="entry name" value="OprD"/>
    <property type="match status" value="1"/>
</dbReference>
<gene>
    <name evidence="5" type="ORF">C2846_11090</name>
</gene>
<dbReference type="InterPro" id="IPR023614">
    <property type="entry name" value="Porin_dom_sf"/>
</dbReference>
<proteinExistence type="inferred from homology"/>
<reference evidence="5 6" key="1">
    <citation type="submission" date="2018-06" db="EMBL/GenBank/DDBJ databases">
        <title>Pseudomonas jilinensis sp. nov., isolated from the production water of Jilin Oilfield in China.</title>
        <authorList>
            <person name="Wang J."/>
        </authorList>
    </citation>
    <scope>NUCLEOTIDE SEQUENCE [LARGE SCALE GENOMIC DNA]</scope>
    <source>
        <strain evidence="5 6">JS15-10A1</strain>
    </source>
</reference>
<keyword evidence="2" id="KW-0813">Transport</keyword>
<evidence type="ECO:0000313" key="6">
    <source>
        <dbReference type="Proteomes" id="UP000265745"/>
    </source>
</evidence>
<dbReference type="RefSeq" id="WP_119701477.1">
    <property type="nucleotide sequence ID" value="NZ_QJSA01000009.1"/>
</dbReference>
<keyword evidence="6" id="KW-1185">Reference proteome</keyword>
<feature type="signal peptide" evidence="4">
    <location>
        <begin position="1"/>
        <end position="27"/>
    </location>
</feature>
<evidence type="ECO:0000256" key="3">
    <source>
        <dbReference type="ARBA" id="ARBA00022729"/>
    </source>
</evidence>
<evidence type="ECO:0000313" key="5">
    <source>
        <dbReference type="EMBL" id="RHW20908.1"/>
    </source>
</evidence>
<evidence type="ECO:0000256" key="4">
    <source>
        <dbReference type="SAM" id="SignalP"/>
    </source>
</evidence>
<dbReference type="EMBL" id="QJSA01000009">
    <property type="protein sequence ID" value="RHW20908.1"/>
    <property type="molecule type" value="Genomic_DNA"/>
</dbReference>
<dbReference type="Proteomes" id="UP000265745">
    <property type="component" value="Unassembled WGS sequence"/>
</dbReference>
<accession>A0A396RWC6</accession>
<keyword evidence="3 4" id="KW-0732">Signal</keyword>
<comment type="similarity">
    <text evidence="1">Belongs to the outer membrane porin (Opr) (TC 1.B.25) family.</text>
</comment>
<dbReference type="PANTHER" id="PTHR34596">
    <property type="entry name" value="CHITOPORIN"/>
    <property type="match status" value="1"/>
</dbReference>
<dbReference type="Gene3D" id="2.40.160.10">
    <property type="entry name" value="Porin"/>
    <property type="match status" value="1"/>
</dbReference>
<dbReference type="PANTHER" id="PTHR34596:SF2">
    <property type="entry name" value="CHITOPORIN"/>
    <property type="match status" value="1"/>
</dbReference>
<dbReference type="GO" id="GO:0016020">
    <property type="term" value="C:membrane"/>
    <property type="evidence" value="ECO:0007669"/>
    <property type="project" value="InterPro"/>
</dbReference>
<protein>
    <submittedName>
        <fullName evidence="5">Outer membrane porin, OprD family</fullName>
    </submittedName>
</protein>
<name>A0A396RWC6_9PSED</name>
<dbReference type="GO" id="GO:0015288">
    <property type="term" value="F:porin activity"/>
    <property type="evidence" value="ECO:0007669"/>
    <property type="project" value="TreeGrafter"/>
</dbReference>